<comment type="caution">
    <text evidence="6">The sequence shown here is derived from an EMBL/GenBank/DDBJ whole genome shotgun (WGS) entry which is preliminary data.</text>
</comment>
<organism evidence="6 7">
    <name type="scientific">Halobium palmae</name>
    <dbReference type="NCBI Taxonomy" id="1776492"/>
    <lineage>
        <taxon>Archaea</taxon>
        <taxon>Methanobacteriati</taxon>
        <taxon>Methanobacteriota</taxon>
        <taxon>Stenosarchaea group</taxon>
        <taxon>Halobacteria</taxon>
        <taxon>Halobacteriales</taxon>
        <taxon>Haloferacaceae</taxon>
        <taxon>Halobium</taxon>
    </lineage>
</organism>
<dbReference type="InterPro" id="IPR032808">
    <property type="entry name" value="DoxX"/>
</dbReference>
<evidence type="ECO:0000313" key="6">
    <source>
        <dbReference type="EMBL" id="MFC6724452.1"/>
    </source>
</evidence>
<dbReference type="Pfam" id="PF07681">
    <property type="entry name" value="DoxX"/>
    <property type="match status" value="1"/>
</dbReference>
<proteinExistence type="predicted"/>
<keyword evidence="3" id="KW-1133">Transmembrane helix</keyword>
<accession>A0ABD5RZP1</accession>
<protein>
    <submittedName>
        <fullName evidence="6">DoxX family protein</fullName>
    </submittedName>
</protein>
<dbReference type="GO" id="GO:0016020">
    <property type="term" value="C:membrane"/>
    <property type="evidence" value="ECO:0007669"/>
    <property type="project" value="UniProtKB-SubCell"/>
</dbReference>
<keyword evidence="7" id="KW-1185">Reference proteome</keyword>
<keyword evidence="4" id="KW-0472">Membrane</keyword>
<dbReference type="EMBL" id="JBHSWU010000185">
    <property type="protein sequence ID" value="MFC6724452.1"/>
    <property type="molecule type" value="Genomic_DNA"/>
</dbReference>
<comment type="subcellular location">
    <subcellularLocation>
        <location evidence="1">Membrane</location>
        <topology evidence="1">Multi-pass membrane protein</topology>
    </subcellularLocation>
</comment>
<gene>
    <name evidence="6" type="ORF">ACFQE1_08710</name>
</gene>
<feature type="region of interest" description="Disordered" evidence="5">
    <location>
        <begin position="1"/>
        <end position="24"/>
    </location>
</feature>
<evidence type="ECO:0000256" key="1">
    <source>
        <dbReference type="ARBA" id="ARBA00004141"/>
    </source>
</evidence>
<reference evidence="6 7" key="1">
    <citation type="journal article" date="2019" name="Int. J. Syst. Evol. Microbiol.">
        <title>The Global Catalogue of Microorganisms (GCM) 10K type strain sequencing project: providing services to taxonomists for standard genome sequencing and annotation.</title>
        <authorList>
            <consortium name="The Broad Institute Genomics Platform"/>
            <consortium name="The Broad Institute Genome Sequencing Center for Infectious Disease"/>
            <person name="Wu L."/>
            <person name="Ma J."/>
        </authorList>
    </citation>
    <scope>NUCLEOTIDE SEQUENCE [LARGE SCALE GENOMIC DNA]</scope>
    <source>
        <strain evidence="6 7">NBRC 111368</strain>
    </source>
</reference>
<evidence type="ECO:0000256" key="4">
    <source>
        <dbReference type="ARBA" id="ARBA00023136"/>
    </source>
</evidence>
<name>A0ABD5RZP1_9EURY</name>
<dbReference type="Proteomes" id="UP001596328">
    <property type="component" value="Unassembled WGS sequence"/>
</dbReference>
<keyword evidence="2" id="KW-0812">Transmembrane</keyword>
<evidence type="ECO:0000313" key="7">
    <source>
        <dbReference type="Proteomes" id="UP001596328"/>
    </source>
</evidence>
<dbReference type="AlphaFoldDB" id="A0ABD5RZP1"/>
<evidence type="ECO:0000256" key="2">
    <source>
        <dbReference type="ARBA" id="ARBA00022692"/>
    </source>
</evidence>
<sequence length="149" mass="16026">MSDNAVETESADADGDGKLPGFGGSARDPPSLLGRLLFGGVLIYMAIENFRDLEGQIGYAESKGLKKADQLVPLTSGMLLAGGLGVTLWRLPRIATGAVVAFLAGVTPVMHDFWAIDDEQQATIEQYQFFKNVAMLGAAFTFLKRAWRS</sequence>
<evidence type="ECO:0000256" key="3">
    <source>
        <dbReference type="ARBA" id="ARBA00022989"/>
    </source>
</evidence>
<evidence type="ECO:0000256" key="5">
    <source>
        <dbReference type="SAM" id="MobiDB-lite"/>
    </source>
</evidence>